<proteinExistence type="predicted"/>
<name>A0A2P2N6P8_RHIMU</name>
<sequence>MTHFKHVDQNLYGSLNSNLLHNESENVLCIV</sequence>
<protein>
    <submittedName>
        <fullName evidence="1">Uncharacterized protein</fullName>
    </submittedName>
</protein>
<evidence type="ECO:0000313" key="1">
    <source>
        <dbReference type="EMBL" id="MBX38161.1"/>
    </source>
</evidence>
<organism evidence="1">
    <name type="scientific">Rhizophora mucronata</name>
    <name type="common">Asiatic mangrove</name>
    <dbReference type="NCBI Taxonomy" id="61149"/>
    <lineage>
        <taxon>Eukaryota</taxon>
        <taxon>Viridiplantae</taxon>
        <taxon>Streptophyta</taxon>
        <taxon>Embryophyta</taxon>
        <taxon>Tracheophyta</taxon>
        <taxon>Spermatophyta</taxon>
        <taxon>Magnoliopsida</taxon>
        <taxon>eudicotyledons</taxon>
        <taxon>Gunneridae</taxon>
        <taxon>Pentapetalae</taxon>
        <taxon>rosids</taxon>
        <taxon>fabids</taxon>
        <taxon>Malpighiales</taxon>
        <taxon>Rhizophoraceae</taxon>
        <taxon>Rhizophora</taxon>
    </lineage>
</organism>
<dbReference type="AlphaFoldDB" id="A0A2P2N6P8"/>
<accession>A0A2P2N6P8</accession>
<dbReference type="EMBL" id="GGEC01057677">
    <property type="protein sequence ID" value="MBX38161.1"/>
    <property type="molecule type" value="Transcribed_RNA"/>
</dbReference>
<reference evidence="1" key="1">
    <citation type="submission" date="2018-02" db="EMBL/GenBank/DDBJ databases">
        <title>Rhizophora mucronata_Transcriptome.</title>
        <authorList>
            <person name="Meera S.P."/>
            <person name="Sreeshan A."/>
            <person name="Augustine A."/>
        </authorList>
    </citation>
    <scope>NUCLEOTIDE SEQUENCE</scope>
    <source>
        <tissue evidence="1">Leaf</tissue>
    </source>
</reference>